<dbReference type="Proteomes" id="UP000027135">
    <property type="component" value="Unassembled WGS sequence"/>
</dbReference>
<evidence type="ECO:0000256" key="4">
    <source>
        <dbReference type="ARBA" id="ARBA00023136"/>
    </source>
</evidence>
<reference evidence="6 7" key="1">
    <citation type="journal article" date="2014" name="Nat. Commun.">
        <title>Molecular traces of alternative social organization in a termite genome.</title>
        <authorList>
            <person name="Terrapon N."/>
            <person name="Li C."/>
            <person name="Robertson H.M."/>
            <person name="Ji L."/>
            <person name="Meng X."/>
            <person name="Booth W."/>
            <person name="Chen Z."/>
            <person name="Childers C.P."/>
            <person name="Glastad K.M."/>
            <person name="Gokhale K."/>
            <person name="Gowin J."/>
            <person name="Gronenberg W."/>
            <person name="Hermansen R.A."/>
            <person name="Hu H."/>
            <person name="Hunt B.G."/>
            <person name="Huylmans A.K."/>
            <person name="Khalil S.M."/>
            <person name="Mitchell R.D."/>
            <person name="Munoz-Torres M.C."/>
            <person name="Mustard J.A."/>
            <person name="Pan H."/>
            <person name="Reese J.T."/>
            <person name="Scharf M.E."/>
            <person name="Sun F."/>
            <person name="Vogel H."/>
            <person name="Xiao J."/>
            <person name="Yang W."/>
            <person name="Yang Z."/>
            <person name="Yang Z."/>
            <person name="Zhou J."/>
            <person name="Zhu J."/>
            <person name="Brent C.S."/>
            <person name="Elsik C.G."/>
            <person name="Goodisman M.A."/>
            <person name="Liberles D.A."/>
            <person name="Roe R.M."/>
            <person name="Vargo E.L."/>
            <person name="Vilcinskas A."/>
            <person name="Wang J."/>
            <person name="Bornberg-Bauer E."/>
            <person name="Korb J."/>
            <person name="Zhang G."/>
            <person name="Liebig J."/>
        </authorList>
    </citation>
    <scope>NUCLEOTIDE SEQUENCE [LARGE SCALE GENOMIC DNA]</scope>
    <source>
        <tissue evidence="6">Whole organism</tissue>
    </source>
</reference>
<dbReference type="AlphaFoldDB" id="A0A067QWK4"/>
<dbReference type="GO" id="GO:0005886">
    <property type="term" value="C:plasma membrane"/>
    <property type="evidence" value="ECO:0007669"/>
    <property type="project" value="TreeGrafter"/>
</dbReference>
<dbReference type="STRING" id="136037.A0A067QWK4"/>
<dbReference type="PRINTS" id="PR00249">
    <property type="entry name" value="GPCRSECRETIN"/>
</dbReference>
<dbReference type="EMBL" id="KK853283">
    <property type="protein sequence ID" value="KDR09011.1"/>
    <property type="molecule type" value="Genomic_DNA"/>
</dbReference>
<feature type="transmembrane region" description="Helical" evidence="5">
    <location>
        <begin position="105"/>
        <end position="123"/>
    </location>
</feature>
<sequence length="318" mass="35683">MNTPSACERLTSHLRVPLLNWGVGVYRQPQGWTNYTPCFIPEMMQLIKKLYAGSETAAEVKLAIAERTRTLEIVGFSVSLAALLISLTIFCHFRSLRNNRTRIHKNLFIAMVIQVVIRLILYIDQAITRGSSGYYQSPGTRPHYNQGVDNTDMAKGSVTFKDNQINEADSVRDFLRTAGICANRHVYVDVRRGRLPAQYDHSDSVPGRRSLLRLHDDWLGSSIRHDRSLGGRHGAQVQSVKVLVGLQPDSLLLDLGGTATWCYSDVKCGLQVRIAVSKSLSVYLSLRQSSKRKKCEMRWARLCCQGSQHSPPRTAAPE</sequence>
<proteinExistence type="predicted"/>
<feature type="transmembrane region" description="Helical" evidence="5">
    <location>
        <begin position="73"/>
        <end position="93"/>
    </location>
</feature>
<dbReference type="PANTHER" id="PTHR45620:SF17">
    <property type="entry name" value="PDF RECEPTOR"/>
    <property type="match status" value="1"/>
</dbReference>
<dbReference type="eggNOG" id="KOG4564">
    <property type="taxonomic scope" value="Eukaryota"/>
</dbReference>
<protein>
    <submittedName>
        <fullName evidence="6">PDF receptor</fullName>
    </submittedName>
</protein>
<keyword evidence="4 5" id="KW-0472">Membrane</keyword>
<keyword evidence="7" id="KW-1185">Reference proteome</keyword>
<evidence type="ECO:0000313" key="7">
    <source>
        <dbReference type="Proteomes" id="UP000027135"/>
    </source>
</evidence>
<keyword evidence="6" id="KW-0675">Receptor</keyword>
<comment type="subcellular location">
    <subcellularLocation>
        <location evidence="1">Membrane</location>
        <topology evidence="1">Multi-pass membrane protein</topology>
    </subcellularLocation>
</comment>
<keyword evidence="3 5" id="KW-1133">Transmembrane helix</keyword>
<dbReference type="GO" id="GO:0007188">
    <property type="term" value="P:adenylate cyclase-modulating G protein-coupled receptor signaling pathway"/>
    <property type="evidence" value="ECO:0007669"/>
    <property type="project" value="TreeGrafter"/>
</dbReference>
<dbReference type="Gene3D" id="1.20.1070.10">
    <property type="entry name" value="Rhodopsin 7-helix transmembrane proteins"/>
    <property type="match status" value="1"/>
</dbReference>
<evidence type="ECO:0000313" key="6">
    <source>
        <dbReference type="EMBL" id="KDR09011.1"/>
    </source>
</evidence>
<evidence type="ECO:0000256" key="3">
    <source>
        <dbReference type="ARBA" id="ARBA00022989"/>
    </source>
</evidence>
<evidence type="ECO:0000256" key="1">
    <source>
        <dbReference type="ARBA" id="ARBA00004141"/>
    </source>
</evidence>
<dbReference type="PANTHER" id="PTHR45620">
    <property type="entry name" value="PDF RECEPTOR-LIKE PROTEIN-RELATED"/>
    <property type="match status" value="1"/>
</dbReference>
<gene>
    <name evidence="6" type="ORF">L798_01407</name>
</gene>
<keyword evidence="2 5" id="KW-0812">Transmembrane</keyword>
<evidence type="ECO:0000256" key="5">
    <source>
        <dbReference type="SAM" id="Phobius"/>
    </source>
</evidence>
<dbReference type="InParanoid" id="A0A067QWK4"/>
<name>A0A067QWK4_ZOONE</name>
<dbReference type="Pfam" id="PF00002">
    <property type="entry name" value="7tm_2"/>
    <property type="match status" value="1"/>
</dbReference>
<dbReference type="InterPro" id="IPR000832">
    <property type="entry name" value="GPCR_2_secretin-like"/>
</dbReference>
<evidence type="ECO:0000256" key="2">
    <source>
        <dbReference type="ARBA" id="ARBA00022692"/>
    </source>
</evidence>
<dbReference type="GO" id="GO:0008528">
    <property type="term" value="F:G protein-coupled peptide receptor activity"/>
    <property type="evidence" value="ECO:0007669"/>
    <property type="project" value="TreeGrafter"/>
</dbReference>
<accession>A0A067QWK4</accession>
<organism evidence="6 7">
    <name type="scientific">Zootermopsis nevadensis</name>
    <name type="common">Dampwood termite</name>
    <dbReference type="NCBI Taxonomy" id="136037"/>
    <lineage>
        <taxon>Eukaryota</taxon>
        <taxon>Metazoa</taxon>
        <taxon>Ecdysozoa</taxon>
        <taxon>Arthropoda</taxon>
        <taxon>Hexapoda</taxon>
        <taxon>Insecta</taxon>
        <taxon>Pterygota</taxon>
        <taxon>Neoptera</taxon>
        <taxon>Polyneoptera</taxon>
        <taxon>Dictyoptera</taxon>
        <taxon>Blattodea</taxon>
        <taxon>Blattoidea</taxon>
        <taxon>Termitoidae</taxon>
        <taxon>Termopsidae</taxon>
        <taxon>Zootermopsis</taxon>
    </lineage>
</organism>
<dbReference type="InterPro" id="IPR050332">
    <property type="entry name" value="GPCR_2"/>
</dbReference>